<organism evidence="1 2">
    <name type="scientific">Sorghum bicolor</name>
    <name type="common">Sorghum</name>
    <name type="synonym">Sorghum vulgare</name>
    <dbReference type="NCBI Taxonomy" id="4558"/>
    <lineage>
        <taxon>Eukaryota</taxon>
        <taxon>Viridiplantae</taxon>
        <taxon>Streptophyta</taxon>
        <taxon>Embryophyta</taxon>
        <taxon>Tracheophyta</taxon>
        <taxon>Spermatophyta</taxon>
        <taxon>Magnoliopsida</taxon>
        <taxon>Liliopsida</taxon>
        <taxon>Poales</taxon>
        <taxon>Poaceae</taxon>
        <taxon>PACMAD clade</taxon>
        <taxon>Panicoideae</taxon>
        <taxon>Andropogonodae</taxon>
        <taxon>Andropogoneae</taxon>
        <taxon>Sorghinae</taxon>
        <taxon>Sorghum</taxon>
    </lineage>
</organism>
<keyword evidence="2" id="KW-1185">Reference proteome</keyword>
<dbReference type="ExpressionAtlas" id="A0A1Z5RDW6">
    <property type="expression patterns" value="baseline and differential"/>
</dbReference>
<sequence>MSATQREHLIQVPDTPASEGEATAVLQEFYIIELVFVVVCKFLKQNIKSKNRSSLRDVARSLEPLARRNSLARALARQKVTNARQGVERNYLAALSLLQNSLRAYLFDLIRSPTRVQLGSSLKRVAAARIHQQRPTAAPPQPRLLLAANSPLPIHHCFLLRRRRPQRRWPPGLRQPPERRRLQCLHPVTSNPTRRPVVLHADLKGSSPLHCLGASLLLQHQTRHPGPPNLWHLSGNIWLPLTDSKGDTIDGSSRASANMDRDNSDGH</sequence>
<dbReference type="AlphaFoldDB" id="A0A1Z5RDW6"/>
<evidence type="ECO:0000313" key="2">
    <source>
        <dbReference type="Proteomes" id="UP000000768"/>
    </source>
</evidence>
<dbReference type="EMBL" id="CM000765">
    <property type="protein sequence ID" value="OQU81928.1"/>
    <property type="molecule type" value="Genomic_DNA"/>
</dbReference>
<dbReference type="Gramene" id="OQU81928">
    <property type="protein sequence ID" value="OQU81928"/>
    <property type="gene ID" value="SORBI_3006G142266"/>
</dbReference>
<dbReference type="Proteomes" id="UP000000768">
    <property type="component" value="Chromosome 6"/>
</dbReference>
<name>A0A1Z5RDW6_SORBI</name>
<reference evidence="1 2" key="1">
    <citation type="journal article" date="2009" name="Nature">
        <title>The Sorghum bicolor genome and the diversification of grasses.</title>
        <authorList>
            <person name="Paterson A.H."/>
            <person name="Bowers J.E."/>
            <person name="Bruggmann R."/>
            <person name="Dubchak I."/>
            <person name="Grimwood J."/>
            <person name="Gundlach H."/>
            <person name="Haberer G."/>
            <person name="Hellsten U."/>
            <person name="Mitros T."/>
            <person name="Poliakov A."/>
            <person name="Schmutz J."/>
            <person name="Spannagl M."/>
            <person name="Tang H."/>
            <person name="Wang X."/>
            <person name="Wicker T."/>
            <person name="Bharti A.K."/>
            <person name="Chapman J."/>
            <person name="Feltus F.A."/>
            <person name="Gowik U."/>
            <person name="Grigoriev I.V."/>
            <person name="Lyons E."/>
            <person name="Maher C.A."/>
            <person name="Martis M."/>
            <person name="Narechania A."/>
            <person name="Otillar R.P."/>
            <person name="Penning B.W."/>
            <person name="Salamov A.A."/>
            <person name="Wang Y."/>
            <person name="Zhang L."/>
            <person name="Carpita N.C."/>
            <person name="Freeling M."/>
            <person name="Gingle A.R."/>
            <person name="Hash C.T."/>
            <person name="Keller B."/>
            <person name="Klein P."/>
            <person name="Kresovich S."/>
            <person name="McCann M.C."/>
            <person name="Ming R."/>
            <person name="Peterson D.G."/>
            <person name="Mehboob-ur-Rahman"/>
            <person name="Ware D."/>
            <person name="Westhoff P."/>
            <person name="Mayer K.F."/>
            <person name="Messing J."/>
            <person name="Rokhsar D.S."/>
        </authorList>
    </citation>
    <scope>NUCLEOTIDE SEQUENCE [LARGE SCALE GENOMIC DNA]</scope>
    <source>
        <strain evidence="2">cv. BTx623</strain>
    </source>
</reference>
<evidence type="ECO:0000313" key="1">
    <source>
        <dbReference type="EMBL" id="OQU81928.1"/>
    </source>
</evidence>
<protein>
    <submittedName>
        <fullName evidence="1">Uncharacterized protein</fullName>
    </submittedName>
</protein>
<reference evidence="2" key="2">
    <citation type="journal article" date="2018" name="Plant J.">
        <title>The Sorghum bicolor reference genome: improved assembly, gene annotations, a transcriptome atlas, and signatures of genome organization.</title>
        <authorList>
            <person name="McCormick R.F."/>
            <person name="Truong S.K."/>
            <person name="Sreedasyam A."/>
            <person name="Jenkins J."/>
            <person name="Shu S."/>
            <person name="Sims D."/>
            <person name="Kennedy M."/>
            <person name="Amirebrahimi M."/>
            <person name="Weers B.D."/>
            <person name="McKinley B."/>
            <person name="Mattison A."/>
            <person name="Morishige D.T."/>
            <person name="Grimwood J."/>
            <person name="Schmutz J."/>
            <person name="Mullet J.E."/>
        </authorList>
    </citation>
    <scope>NUCLEOTIDE SEQUENCE [LARGE SCALE GENOMIC DNA]</scope>
    <source>
        <strain evidence="2">cv. BTx623</strain>
    </source>
</reference>
<gene>
    <name evidence="1" type="ORF">SORBI_3006G142266</name>
</gene>
<proteinExistence type="predicted"/>
<accession>A0A1Z5RDW6</accession>
<dbReference type="InParanoid" id="A0A1Z5RDW6"/>